<name>W7MGF7_GIBM7</name>
<keyword evidence="2" id="KW-1185">Reference proteome</keyword>
<reference evidence="1 2" key="1">
    <citation type="journal article" date="2010" name="Nature">
        <title>Comparative genomics reveals mobile pathogenicity chromosomes in Fusarium.</title>
        <authorList>
            <person name="Ma L.J."/>
            <person name="van der Does H.C."/>
            <person name="Borkovich K.A."/>
            <person name="Coleman J.J."/>
            <person name="Daboussi M.J."/>
            <person name="Di Pietro A."/>
            <person name="Dufresne M."/>
            <person name="Freitag M."/>
            <person name="Grabherr M."/>
            <person name="Henrissat B."/>
            <person name="Houterman P.M."/>
            <person name="Kang S."/>
            <person name="Shim W.B."/>
            <person name="Woloshuk C."/>
            <person name="Xie X."/>
            <person name="Xu J.R."/>
            <person name="Antoniw J."/>
            <person name="Baker S.E."/>
            <person name="Bluhm B.H."/>
            <person name="Breakspear A."/>
            <person name="Brown D.W."/>
            <person name="Butchko R.A."/>
            <person name="Chapman S."/>
            <person name="Coulson R."/>
            <person name="Coutinho P.M."/>
            <person name="Danchin E.G."/>
            <person name="Diener A."/>
            <person name="Gale L.R."/>
            <person name="Gardiner D.M."/>
            <person name="Goff S."/>
            <person name="Hammond-Kosack K.E."/>
            <person name="Hilburn K."/>
            <person name="Hua-Van A."/>
            <person name="Jonkers W."/>
            <person name="Kazan K."/>
            <person name="Kodira C.D."/>
            <person name="Koehrsen M."/>
            <person name="Kumar L."/>
            <person name="Lee Y.H."/>
            <person name="Li L."/>
            <person name="Manners J.M."/>
            <person name="Miranda-Saavedra D."/>
            <person name="Mukherjee M."/>
            <person name="Park G."/>
            <person name="Park J."/>
            <person name="Park S.Y."/>
            <person name="Proctor R.H."/>
            <person name="Regev A."/>
            <person name="Ruiz-Roldan M.C."/>
            <person name="Sain D."/>
            <person name="Sakthikumar S."/>
            <person name="Sykes S."/>
            <person name="Schwartz D.C."/>
            <person name="Turgeon B.G."/>
            <person name="Wapinski I."/>
            <person name="Yoder O."/>
            <person name="Young S."/>
            <person name="Zeng Q."/>
            <person name="Zhou S."/>
            <person name="Galagan J."/>
            <person name="Cuomo C.A."/>
            <person name="Kistler H.C."/>
            <person name="Rep M."/>
        </authorList>
    </citation>
    <scope>NUCLEOTIDE SEQUENCE [LARGE SCALE GENOMIC DNA]</scope>
    <source>
        <strain evidence="2">M3125 / FGSC 7600</strain>
    </source>
</reference>
<dbReference type="AlphaFoldDB" id="W7MGF7"/>
<dbReference type="RefSeq" id="XP_018756147.1">
    <property type="nucleotide sequence ID" value="XM_018898292.1"/>
</dbReference>
<evidence type="ECO:0000313" key="1">
    <source>
        <dbReference type="EMBL" id="EWG49956.1"/>
    </source>
</evidence>
<dbReference type="Proteomes" id="UP000009096">
    <property type="component" value="Chromosome 5"/>
</dbReference>
<proteinExistence type="predicted"/>
<dbReference type="GeneID" id="30066968"/>
<dbReference type="HOGENOM" id="CLU_1396435_0_0_1"/>
<organism evidence="1 2">
    <name type="scientific">Gibberella moniliformis (strain M3125 / FGSC 7600)</name>
    <name type="common">Maize ear and stalk rot fungus</name>
    <name type="synonym">Fusarium verticillioides</name>
    <dbReference type="NCBI Taxonomy" id="334819"/>
    <lineage>
        <taxon>Eukaryota</taxon>
        <taxon>Fungi</taxon>
        <taxon>Dikarya</taxon>
        <taxon>Ascomycota</taxon>
        <taxon>Pezizomycotina</taxon>
        <taxon>Sordariomycetes</taxon>
        <taxon>Hypocreomycetidae</taxon>
        <taxon>Hypocreales</taxon>
        <taxon>Nectriaceae</taxon>
        <taxon>Fusarium</taxon>
        <taxon>Fusarium fujikuroi species complex</taxon>
    </lineage>
</organism>
<protein>
    <submittedName>
        <fullName evidence="1">Uncharacterized protein</fullName>
    </submittedName>
</protein>
<sequence length="195" mass="21989">MKVLFQQVPLLNALLQYIDKVLLQGNFKVRHLLSVKVLLQGNFKVRHLLSVKARHLLSVKVLLQGNVKVLHLLSVKVPHQDSVRDPSLQLPSLSVPLRYSARFLCLRSVQGLCQLLFPSSLDMVRLPNSQPFLAALVLPPVQEARMVRANKHRVLHDLAICLACLMAPHSLKREIHLLDHRALVLYPVTRSLGAL</sequence>
<dbReference type="KEGG" id="fvr:FVEG_09301"/>
<dbReference type="EMBL" id="CM000582">
    <property type="protein sequence ID" value="EWG49956.1"/>
    <property type="molecule type" value="Genomic_DNA"/>
</dbReference>
<dbReference type="EMBL" id="DS022253">
    <property type="protein sequence ID" value="EWG49956.1"/>
    <property type="molecule type" value="Genomic_DNA"/>
</dbReference>
<gene>
    <name evidence="1" type="ORF">FVEG_09301</name>
</gene>
<dbReference type="VEuPathDB" id="FungiDB:FVEG_09301"/>
<evidence type="ECO:0000313" key="2">
    <source>
        <dbReference type="Proteomes" id="UP000009096"/>
    </source>
</evidence>
<accession>W7MGF7</accession>